<organism evidence="1">
    <name type="scientific">Arundo donax</name>
    <name type="common">Giant reed</name>
    <name type="synonym">Donax arundinaceus</name>
    <dbReference type="NCBI Taxonomy" id="35708"/>
    <lineage>
        <taxon>Eukaryota</taxon>
        <taxon>Viridiplantae</taxon>
        <taxon>Streptophyta</taxon>
        <taxon>Embryophyta</taxon>
        <taxon>Tracheophyta</taxon>
        <taxon>Spermatophyta</taxon>
        <taxon>Magnoliopsida</taxon>
        <taxon>Liliopsida</taxon>
        <taxon>Poales</taxon>
        <taxon>Poaceae</taxon>
        <taxon>PACMAD clade</taxon>
        <taxon>Arundinoideae</taxon>
        <taxon>Arundineae</taxon>
        <taxon>Arundo</taxon>
    </lineage>
</organism>
<accession>A0A0A8Z5U5</accession>
<reference evidence="1" key="2">
    <citation type="journal article" date="2015" name="Data Brief">
        <title>Shoot transcriptome of the giant reed, Arundo donax.</title>
        <authorList>
            <person name="Barrero R.A."/>
            <person name="Guerrero F.D."/>
            <person name="Moolhuijzen P."/>
            <person name="Goolsby J.A."/>
            <person name="Tidwell J."/>
            <person name="Bellgard S.E."/>
            <person name="Bellgard M.I."/>
        </authorList>
    </citation>
    <scope>NUCLEOTIDE SEQUENCE</scope>
    <source>
        <tissue evidence="1">Shoot tissue taken approximately 20 cm above the soil surface</tissue>
    </source>
</reference>
<proteinExistence type="predicted"/>
<dbReference type="AlphaFoldDB" id="A0A0A8Z5U5"/>
<sequence>MLYLGVSPSQPRLHRCVPWYLTTIYCSMADAEKPFFLQEMHERVGQPSPVEGVR</sequence>
<protein>
    <submittedName>
        <fullName evidence="1">Uncharacterized protein</fullName>
    </submittedName>
</protein>
<reference evidence="1" key="1">
    <citation type="submission" date="2014-09" db="EMBL/GenBank/DDBJ databases">
        <authorList>
            <person name="Magalhaes I.L.F."/>
            <person name="Oliveira U."/>
            <person name="Santos F.R."/>
            <person name="Vidigal T.H.D.A."/>
            <person name="Brescovit A.D."/>
            <person name="Santos A.J."/>
        </authorList>
    </citation>
    <scope>NUCLEOTIDE SEQUENCE</scope>
    <source>
        <tissue evidence="1">Shoot tissue taken approximately 20 cm above the soil surface</tissue>
    </source>
</reference>
<dbReference type="EMBL" id="GBRH01263734">
    <property type="protein sequence ID" value="JAD34161.1"/>
    <property type="molecule type" value="Transcribed_RNA"/>
</dbReference>
<evidence type="ECO:0000313" key="1">
    <source>
        <dbReference type="EMBL" id="JAD34161.1"/>
    </source>
</evidence>
<name>A0A0A8Z5U5_ARUDO</name>